<dbReference type="PATRIC" id="fig|1230458.4.peg.1531"/>
<dbReference type="InterPro" id="IPR055828">
    <property type="entry name" value="DUF7405"/>
</dbReference>
<organism evidence="1 2">
    <name type="scientific">Natrialba taiwanensis DSM 12281</name>
    <dbReference type="NCBI Taxonomy" id="1230458"/>
    <lineage>
        <taxon>Archaea</taxon>
        <taxon>Methanobacteriati</taxon>
        <taxon>Methanobacteriota</taxon>
        <taxon>Stenosarchaea group</taxon>
        <taxon>Halobacteria</taxon>
        <taxon>Halobacteriales</taxon>
        <taxon>Natrialbaceae</taxon>
        <taxon>Natrialba</taxon>
    </lineage>
</organism>
<reference evidence="1 2" key="1">
    <citation type="journal article" date="2014" name="PLoS Genet.">
        <title>Phylogenetically driven sequencing of extremely halophilic archaea reveals strategies for static and dynamic osmo-response.</title>
        <authorList>
            <person name="Becker E.A."/>
            <person name="Seitzer P.M."/>
            <person name="Tritt A."/>
            <person name="Larsen D."/>
            <person name="Krusor M."/>
            <person name="Yao A.I."/>
            <person name="Wu D."/>
            <person name="Madern D."/>
            <person name="Eisen J.A."/>
            <person name="Darling A.E."/>
            <person name="Facciotti M.T."/>
        </authorList>
    </citation>
    <scope>NUCLEOTIDE SEQUENCE [LARGE SCALE GENOMIC DNA]</scope>
    <source>
        <strain evidence="1 2">DSM 12281</strain>
    </source>
</reference>
<proteinExistence type="predicted"/>
<keyword evidence="2" id="KW-1185">Reference proteome</keyword>
<name>M0A581_9EURY</name>
<accession>M0A581</accession>
<protein>
    <submittedName>
        <fullName evidence="1">Uncharacterized protein</fullName>
    </submittedName>
</protein>
<sequence>MEELPERQHAWNSVLSTDDYGNTIVPRHHGLLFLNYNREGTPTDSDRQTMETALQGIEHAYERSGDGLLMTVGYSPTYFGRFEQSLPEMYRQRGYEDVETVSQESYDFEFLVMENAIR</sequence>
<gene>
    <name evidence="1" type="ORF">C484_07636</name>
</gene>
<dbReference type="Pfam" id="PF24152">
    <property type="entry name" value="DUF7405"/>
    <property type="match status" value="1"/>
</dbReference>
<dbReference type="Proteomes" id="UP000011648">
    <property type="component" value="Unassembled WGS sequence"/>
</dbReference>
<comment type="caution">
    <text evidence="1">The sequence shown here is derived from an EMBL/GenBank/DDBJ whole genome shotgun (WGS) entry which is preliminary data.</text>
</comment>
<evidence type="ECO:0000313" key="2">
    <source>
        <dbReference type="Proteomes" id="UP000011648"/>
    </source>
</evidence>
<dbReference type="AlphaFoldDB" id="M0A581"/>
<evidence type="ECO:0000313" key="1">
    <source>
        <dbReference type="EMBL" id="ELY93734.1"/>
    </source>
</evidence>
<dbReference type="EMBL" id="AOIL01000019">
    <property type="protein sequence ID" value="ELY93734.1"/>
    <property type="molecule type" value="Genomic_DNA"/>
</dbReference>